<evidence type="ECO:0000313" key="3">
    <source>
        <dbReference type="EMBL" id="PLW42179.1"/>
    </source>
</evidence>
<evidence type="ECO:0000313" key="2">
    <source>
        <dbReference type="EMBL" id="PLW17172.1"/>
    </source>
</evidence>
<feature type="transmembrane region" description="Helical" evidence="1">
    <location>
        <begin position="108"/>
        <end position="131"/>
    </location>
</feature>
<comment type="caution">
    <text evidence="3">The sequence shown here is derived from an EMBL/GenBank/DDBJ whole genome shotgun (WGS) entry which is preliminary data.</text>
</comment>
<keyword evidence="1" id="KW-0812">Transmembrane</keyword>
<reference evidence="3 4" key="1">
    <citation type="submission" date="2017-11" db="EMBL/GenBank/DDBJ databases">
        <title>De novo assembly and phasing of dikaryotic genomes from two isolates of Puccinia coronata f. sp. avenae, the causal agent of oat crown rust.</title>
        <authorList>
            <person name="Miller M.E."/>
            <person name="Zhang Y."/>
            <person name="Omidvar V."/>
            <person name="Sperschneider J."/>
            <person name="Schwessinger B."/>
            <person name="Raley C."/>
            <person name="Palmer J.M."/>
            <person name="Garnica D."/>
            <person name="Upadhyaya N."/>
            <person name="Rathjen J."/>
            <person name="Taylor J.M."/>
            <person name="Park R.F."/>
            <person name="Dodds P.N."/>
            <person name="Hirsch C.D."/>
            <person name="Kianian S.F."/>
            <person name="Figueroa M."/>
        </authorList>
    </citation>
    <scope>NUCLEOTIDE SEQUENCE [LARGE SCALE GENOMIC DNA]</scope>
    <source>
        <strain evidence="3">12SD80</strain>
    </source>
</reference>
<dbReference type="Proteomes" id="UP000235392">
    <property type="component" value="Unassembled WGS sequence"/>
</dbReference>
<evidence type="ECO:0000256" key="1">
    <source>
        <dbReference type="SAM" id="Phobius"/>
    </source>
</evidence>
<feature type="transmembrane region" description="Helical" evidence="1">
    <location>
        <begin position="468"/>
        <end position="486"/>
    </location>
</feature>
<sequence length="610" mass="68905">MVSVWFTGAPGGWLVSPCGVTDYSPSPPLQFPLSQPPSTSIARSENTLPCLSIRRDFPVLKVVMSGTGQSSHLGDDPQPKITPNPYIRLLEQIDRVTFPEYTGPVRKVLIAFGSIHAATVLVCIAVMLIPLRRGPEARKKFTWILRKKYVPYISTPYHVMNSGLIIVVSQLLSSLIFVTYIIIDYYSLNSTSFVLRACLHVCWELCLLPGYFGLHVTAFCSLYTYLCSPRYSSKRRRVFSHPVFLNILFYGLPIITTLQTAGWSVALALAVRNQAFSYNKLAAHLRYGASYWKPGQNPNNPVHRRAASLLAKFLQRGKNFSTCWVWSSRNWSVIAVGLAIFYAVTVANLLHVLRTCLKASHSTPHFHRNMRRMDKLEPQVPSYIRENLESPVSRMTLPDVPIDSSKSYPRSLQKQPSVKELKDGYIYLIVYCSIMLLDLLIHVTCTIIRTVHFEQAIVDKRWRSKTTWLVLLGSTLASVAMLFHSWRIFTERDTTNIPEPNPGILVRKFLTSHREGPEAEANAANSYPKQVCDAADQSQMNKFGHADLSSSRTPISNWSINPIQQIRSPPAFSPVDDINRYTSYEMPPVSERNRLSGYIFAGPEPTHVDH</sequence>
<dbReference type="EMBL" id="PGCI01000756">
    <property type="protein sequence ID" value="PLW17172.1"/>
    <property type="molecule type" value="Genomic_DNA"/>
</dbReference>
<feature type="transmembrane region" description="Helical" evidence="1">
    <location>
        <begin position="208"/>
        <end position="226"/>
    </location>
</feature>
<keyword evidence="1" id="KW-1133">Transmembrane helix</keyword>
<proteinExistence type="predicted"/>
<gene>
    <name evidence="3" type="ORF">PCASD_05633</name>
    <name evidence="2" type="ORF">PCASD_18144</name>
</gene>
<protein>
    <recommendedName>
        <fullName evidence="5">Transmembrane protein</fullName>
    </recommendedName>
</protein>
<feature type="transmembrane region" description="Helical" evidence="1">
    <location>
        <begin position="424"/>
        <end position="448"/>
    </location>
</feature>
<evidence type="ECO:0008006" key="5">
    <source>
        <dbReference type="Google" id="ProtNLM"/>
    </source>
</evidence>
<name>A0A2N5UWQ1_9BASI</name>
<feature type="transmembrane region" description="Helical" evidence="1">
    <location>
        <begin position="331"/>
        <end position="353"/>
    </location>
</feature>
<organism evidence="3 4">
    <name type="scientific">Puccinia coronata f. sp. avenae</name>
    <dbReference type="NCBI Taxonomy" id="200324"/>
    <lineage>
        <taxon>Eukaryota</taxon>
        <taxon>Fungi</taxon>
        <taxon>Dikarya</taxon>
        <taxon>Basidiomycota</taxon>
        <taxon>Pucciniomycotina</taxon>
        <taxon>Pucciniomycetes</taxon>
        <taxon>Pucciniales</taxon>
        <taxon>Pucciniaceae</taxon>
        <taxon>Puccinia</taxon>
    </lineage>
</organism>
<dbReference type="EMBL" id="PGCI01000081">
    <property type="protein sequence ID" value="PLW42179.1"/>
    <property type="molecule type" value="Genomic_DNA"/>
</dbReference>
<evidence type="ECO:0000313" key="4">
    <source>
        <dbReference type="Proteomes" id="UP000235392"/>
    </source>
</evidence>
<feature type="transmembrane region" description="Helical" evidence="1">
    <location>
        <begin position="164"/>
        <end position="188"/>
    </location>
</feature>
<keyword evidence="1" id="KW-0472">Membrane</keyword>
<dbReference type="AlphaFoldDB" id="A0A2N5UWQ1"/>
<feature type="transmembrane region" description="Helical" evidence="1">
    <location>
        <begin position="247"/>
        <end position="271"/>
    </location>
</feature>
<accession>A0A2N5UWQ1</accession>